<proteinExistence type="inferred from homology"/>
<organism evidence="4 5">
    <name type="scientific">Parafrankia colletiae</name>
    <dbReference type="NCBI Taxonomy" id="573497"/>
    <lineage>
        <taxon>Bacteria</taxon>
        <taxon>Bacillati</taxon>
        <taxon>Actinomycetota</taxon>
        <taxon>Actinomycetes</taxon>
        <taxon>Frankiales</taxon>
        <taxon>Frankiaceae</taxon>
        <taxon>Parafrankia</taxon>
    </lineage>
</organism>
<comment type="caution">
    <text evidence="4">The sequence shown here is derived from an EMBL/GenBank/DDBJ whole genome shotgun (WGS) entry which is preliminary data.</text>
</comment>
<keyword evidence="2" id="KW-0521">NADP</keyword>
<dbReference type="InterPro" id="IPR036291">
    <property type="entry name" value="NAD(P)-bd_dom_sf"/>
</dbReference>
<evidence type="ECO:0000256" key="1">
    <source>
        <dbReference type="ARBA" id="ARBA00006328"/>
    </source>
</evidence>
<dbReference type="InterPro" id="IPR008030">
    <property type="entry name" value="NmrA-like"/>
</dbReference>
<dbReference type="PANTHER" id="PTHR42748:SF7">
    <property type="entry name" value="NMRA LIKE REDOX SENSOR 1-RELATED"/>
    <property type="match status" value="1"/>
</dbReference>
<dbReference type="CDD" id="cd05251">
    <property type="entry name" value="NmrA_like_SDR_a"/>
    <property type="match status" value="1"/>
</dbReference>
<dbReference type="Gene3D" id="3.90.25.10">
    <property type="entry name" value="UDP-galactose 4-epimerase, domain 1"/>
    <property type="match status" value="1"/>
</dbReference>
<evidence type="ECO:0000256" key="2">
    <source>
        <dbReference type="ARBA" id="ARBA00022857"/>
    </source>
</evidence>
<dbReference type="PANTHER" id="PTHR42748">
    <property type="entry name" value="NITROGEN METABOLITE REPRESSION PROTEIN NMRA FAMILY MEMBER"/>
    <property type="match status" value="1"/>
</dbReference>
<dbReference type="EMBL" id="MBLM01000149">
    <property type="protein sequence ID" value="OHV30861.1"/>
    <property type="molecule type" value="Genomic_DNA"/>
</dbReference>
<reference evidence="5" key="1">
    <citation type="submission" date="2016-07" db="EMBL/GenBank/DDBJ databases">
        <title>Sequence Frankia sp. strain CcI1.17.</title>
        <authorList>
            <person name="Ghodhbane-Gtari F."/>
            <person name="Swanson E."/>
            <person name="Gueddou A."/>
            <person name="Morris K."/>
            <person name="Hezbri K."/>
            <person name="Ktari A."/>
            <person name="Nouioui I."/>
            <person name="Abebe-Akele F."/>
            <person name="Simpson S."/>
            <person name="Thomas K."/>
            <person name="Gtari M."/>
            <person name="Tisa L.S."/>
            <person name="Hurst S."/>
        </authorList>
    </citation>
    <scope>NUCLEOTIDE SEQUENCE [LARGE SCALE GENOMIC DNA]</scope>
    <source>
        <strain evidence="5">Cc1.17</strain>
    </source>
</reference>
<evidence type="ECO:0000313" key="5">
    <source>
        <dbReference type="Proteomes" id="UP000179627"/>
    </source>
</evidence>
<accession>A0A1S1QBL8</accession>
<evidence type="ECO:0000259" key="3">
    <source>
        <dbReference type="Pfam" id="PF05368"/>
    </source>
</evidence>
<protein>
    <submittedName>
        <fullName evidence="4">NmrA family transcriptional regulator</fullName>
    </submittedName>
</protein>
<dbReference type="SUPFAM" id="SSF51735">
    <property type="entry name" value="NAD(P)-binding Rossmann-fold domains"/>
    <property type="match status" value="1"/>
</dbReference>
<dbReference type="InterPro" id="IPR051164">
    <property type="entry name" value="NmrA-like_oxidored"/>
</dbReference>
<dbReference type="Pfam" id="PF05368">
    <property type="entry name" value="NmrA"/>
    <property type="match status" value="1"/>
</dbReference>
<keyword evidence="5" id="KW-1185">Reference proteome</keyword>
<dbReference type="Proteomes" id="UP000179627">
    <property type="component" value="Unassembled WGS sequence"/>
</dbReference>
<gene>
    <name evidence="4" type="ORF">CC117_27440</name>
</gene>
<feature type="domain" description="NmrA-like" evidence="3">
    <location>
        <begin position="8"/>
        <end position="282"/>
    </location>
</feature>
<sequence length="295" mass="30440">MVGNGGDVVLVTGATGNQGGAAALRLLADGWAVRALTRDPAGAAARRLADQGAEIVVGDLDDPQSLDAAAKGVHGVFSVQRGALGHPPVSFADEVAWGRNVADAAVRAGVRHVVHASAAGVGPAAPRALASKWEIEEHLRGSGLPVTILRPVSFMENYASPAFGVQTGTLASPLAPDVAEQLVALDDIGAFVALAFADPVRFAGRTLAIAGDELRPAETARALSRATGRDIAHVWLPVDAVRAVNEDFADAVAFVNELGGYGADIATARALHPELMTFESWLERRGTALLAALFE</sequence>
<name>A0A1S1QBL8_9ACTN</name>
<dbReference type="OrthoDB" id="319724at2"/>
<dbReference type="Gene3D" id="3.40.50.720">
    <property type="entry name" value="NAD(P)-binding Rossmann-like Domain"/>
    <property type="match status" value="1"/>
</dbReference>
<comment type="similarity">
    <text evidence="1">Belongs to the NmrA-type oxidoreductase family.</text>
</comment>
<evidence type="ECO:0000313" key="4">
    <source>
        <dbReference type="EMBL" id="OHV30861.1"/>
    </source>
</evidence>
<dbReference type="AlphaFoldDB" id="A0A1S1QBL8"/>